<sequence length="823" mass="93472">MGRRSINTTKSGKYMNPTDQARKEARKRELKKNKIQRQLVRTAVLKGKDPVQILADLRNIDEMQYNTETPPPLNERVLKEKRKKLQDTWNRVLSFYHKEEHEKWRELKRLESDYTKNRDLVIKFYESVKSAQNVQLDDIPLPTAPSGPGMPHQIPLPPDTGFGLSPHMIQHPVTPASILKKLPIVGYNQKDDTIKKPPGVPPGPPPELSDDEDIENLCGNRQEEKEHQECKKRKIRFADEDENNMQVPPNPLREKRMRMAGQDVTEFFKEIDAVQKNTVEGETNISANQSDVEMREAPPLMFHPPPPRPGMMPPRPMPPSMPPPHMAAMLGPRSLPLIRPGAPPLGIPPRIIRPPPGLANVVRAPPSFSKSKLEEKRSTTIEAKPQLRALRAELILIYRSDCQNNIKMGRRSINTTKSGKYMNPTDQARKEARKRELKKNKKQRQLVRTAVLKGKDPVQILADLQKIDEMQYNTETPPPLNEKVLKDKRKKLQDTWNRVLRLYHKEDHEKWRELKRLELDYTKNRDQVIKFYESVKSAQNVQLDDIPLPTAPSGPGMPHQIPLPPDTGFGLSPHMIQHPVTPASILKKLPIVGYNQKDDTIKKPPGVPPGPPPELSDDEDIENLSGNRRDEKEDQKGKKRKIRFADEDEKNKQVPPNPLQAKIMTMAGQDITEFFKEIDAVQKNTVEGETDISVGQSDVEMMDEMREAPPPPLMFHPPPPRPGMMPPRPMPPSMPPPRMAAMLGPRPPPLIRPGAPPLGIPPRIIRPPPGLANVVSAPPSLSKSKLEEKRSATIEAKPQLRALNAEVTRFLPTTLRVKREDHR</sequence>
<evidence type="ECO:0000313" key="5">
    <source>
        <dbReference type="EMBL" id="UYV72518.1"/>
    </source>
</evidence>
<dbReference type="PANTHER" id="PTHR13361:SF1">
    <property type="entry name" value="WW DOMAIN-BINDING PROTEIN 11"/>
    <property type="match status" value="1"/>
</dbReference>
<feature type="region of interest" description="Disordered" evidence="3">
    <location>
        <begin position="706"/>
        <end position="764"/>
    </location>
</feature>
<feature type="compositionally biased region" description="Pro residues" evidence="3">
    <location>
        <begin position="198"/>
        <end position="207"/>
    </location>
</feature>
<dbReference type="EMBL" id="CP092871">
    <property type="protein sequence ID" value="UYV72518.1"/>
    <property type="molecule type" value="Genomic_DNA"/>
</dbReference>
<keyword evidence="6" id="KW-1185">Reference proteome</keyword>
<organism evidence="5 6">
    <name type="scientific">Cordylochernes scorpioides</name>
    <dbReference type="NCBI Taxonomy" id="51811"/>
    <lineage>
        <taxon>Eukaryota</taxon>
        <taxon>Metazoa</taxon>
        <taxon>Ecdysozoa</taxon>
        <taxon>Arthropoda</taxon>
        <taxon>Chelicerata</taxon>
        <taxon>Arachnida</taxon>
        <taxon>Pseudoscorpiones</taxon>
        <taxon>Cheliferoidea</taxon>
        <taxon>Chernetidae</taxon>
        <taxon>Cordylochernes</taxon>
    </lineage>
</organism>
<feature type="region of interest" description="Disordered" evidence="3">
    <location>
        <begin position="596"/>
        <end position="659"/>
    </location>
</feature>
<feature type="non-terminal residue" evidence="5">
    <location>
        <position position="1"/>
    </location>
</feature>
<evidence type="ECO:0000256" key="1">
    <source>
        <dbReference type="ARBA" id="ARBA00004123"/>
    </source>
</evidence>
<evidence type="ECO:0000256" key="2">
    <source>
        <dbReference type="ARBA" id="ARBA00023242"/>
    </source>
</evidence>
<accession>A0ABY6KV15</accession>
<feature type="compositionally biased region" description="Pro residues" evidence="3">
    <location>
        <begin position="708"/>
        <end position="738"/>
    </location>
</feature>
<feature type="domain" description="Wbp11/ELF5/Saf1 N-terminal" evidence="4">
    <location>
        <begin position="419"/>
        <end position="499"/>
    </location>
</feature>
<evidence type="ECO:0000313" key="6">
    <source>
        <dbReference type="Proteomes" id="UP001235939"/>
    </source>
</evidence>
<feature type="compositionally biased region" description="Pro residues" evidence="3">
    <location>
        <begin position="605"/>
        <end position="614"/>
    </location>
</feature>
<comment type="subcellular location">
    <subcellularLocation>
        <location evidence="1">Nucleus</location>
    </subcellularLocation>
</comment>
<dbReference type="PANTHER" id="PTHR13361">
    <property type="entry name" value="WW DOMAIN-BINDING PROTEIN 11"/>
    <property type="match status" value="1"/>
</dbReference>
<dbReference type="Proteomes" id="UP001235939">
    <property type="component" value="Chromosome 09"/>
</dbReference>
<keyword evidence="2" id="KW-0539">Nucleus</keyword>
<protein>
    <submittedName>
        <fullName evidence="5">WBP11</fullName>
    </submittedName>
</protein>
<proteinExistence type="predicted"/>
<evidence type="ECO:0000259" key="4">
    <source>
        <dbReference type="Pfam" id="PF09429"/>
    </source>
</evidence>
<name>A0ABY6KV15_9ARAC</name>
<gene>
    <name evidence="5" type="ORF">LAZ67_9003522</name>
</gene>
<evidence type="ECO:0000256" key="3">
    <source>
        <dbReference type="SAM" id="MobiDB-lite"/>
    </source>
</evidence>
<feature type="compositionally biased region" description="Basic and acidic residues" evidence="3">
    <location>
        <begin position="627"/>
        <end position="636"/>
    </location>
</feature>
<feature type="region of interest" description="Disordered" evidence="3">
    <location>
        <begin position="1"/>
        <end position="31"/>
    </location>
</feature>
<dbReference type="Pfam" id="PF09429">
    <property type="entry name" value="Wbp11"/>
    <property type="match status" value="2"/>
</dbReference>
<feature type="compositionally biased region" description="Polar residues" evidence="3">
    <location>
        <begin position="1"/>
        <end position="11"/>
    </location>
</feature>
<dbReference type="InterPro" id="IPR019007">
    <property type="entry name" value="Wbp11/ELF5/Saf1_N"/>
</dbReference>
<feature type="compositionally biased region" description="Pro residues" evidence="3">
    <location>
        <begin position="745"/>
        <end position="764"/>
    </location>
</feature>
<reference evidence="5 6" key="1">
    <citation type="submission" date="2022-01" db="EMBL/GenBank/DDBJ databases">
        <title>A chromosomal length assembly of Cordylochernes scorpioides.</title>
        <authorList>
            <person name="Zeh D."/>
            <person name="Zeh J."/>
        </authorList>
    </citation>
    <scope>NUCLEOTIDE SEQUENCE [LARGE SCALE GENOMIC DNA]</scope>
    <source>
        <strain evidence="5">IN4F17</strain>
        <tissue evidence="5">Whole Body</tissue>
    </source>
</reference>
<feature type="domain" description="Wbp11/ELF5/Saf1 N-terminal" evidence="4">
    <location>
        <begin position="12"/>
        <end position="92"/>
    </location>
</feature>
<feature type="compositionally biased region" description="Basic and acidic residues" evidence="3">
    <location>
        <begin position="643"/>
        <end position="652"/>
    </location>
</feature>
<feature type="region of interest" description="Disordered" evidence="3">
    <location>
        <begin position="190"/>
        <end position="211"/>
    </location>
</feature>